<keyword evidence="4" id="KW-1133">Transmembrane helix</keyword>
<keyword evidence="5" id="KW-0472">Membrane</keyword>
<evidence type="ECO:0000313" key="8">
    <source>
        <dbReference type="EMBL" id="KAG2487429.1"/>
    </source>
</evidence>
<keyword evidence="6" id="KW-0325">Glycoprotein</keyword>
<name>A0A835XXB1_9CHLO</name>
<dbReference type="GO" id="GO:0035269">
    <property type="term" value="P:protein O-linked glycosylation via mannose"/>
    <property type="evidence" value="ECO:0007669"/>
    <property type="project" value="TreeGrafter"/>
</dbReference>
<dbReference type="OrthoDB" id="411524at2759"/>
<reference evidence="8" key="1">
    <citation type="journal article" date="2020" name="bioRxiv">
        <title>Comparative genomics of Chlamydomonas.</title>
        <authorList>
            <person name="Craig R.J."/>
            <person name="Hasan A.R."/>
            <person name="Ness R.W."/>
            <person name="Keightley P.D."/>
        </authorList>
    </citation>
    <scope>NUCLEOTIDE SEQUENCE</scope>
    <source>
        <strain evidence="8">CCAP 11/70</strain>
    </source>
</reference>
<dbReference type="InterPro" id="IPR051292">
    <property type="entry name" value="Xyl/GlcA_transferase"/>
</dbReference>
<evidence type="ECO:0000256" key="4">
    <source>
        <dbReference type="ARBA" id="ARBA00022989"/>
    </source>
</evidence>
<keyword evidence="9" id="KW-1185">Reference proteome</keyword>
<evidence type="ECO:0000256" key="3">
    <source>
        <dbReference type="ARBA" id="ARBA00022968"/>
    </source>
</evidence>
<dbReference type="Pfam" id="PF13896">
    <property type="entry name" value="Glyco_transf_49"/>
    <property type="match status" value="2"/>
</dbReference>
<dbReference type="Proteomes" id="UP000612055">
    <property type="component" value="Unassembled WGS sequence"/>
</dbReference>
<dbReference type="GO" id="GO:0016020">
    <property type="term" value="C:membrane"/>
    <property type="evidence" value="ECO:0007669"/>
    <property type="project" value="UniProtKB-SubCell"/>
</dbReference>
<feature type="compositionally biased region" description="Low complexity" evidence="7">
    <location>
        <begin position="29"/>
        <end position="48"/>
    </location>
</feature>
<organism evidence="8 9">
    <name type="scientific">Edaphochlamys debaryana</name>
    <dbReference type="NCBI Taxonomy" id="47281"/>
    <lineage>
        <taxon>Eukaryota</taxon>
        <taxon>Viridiplantae</taxon>
        <taxon>Chlorophyta</taxon>
        <taxon>core chlorophytes</taxon>
        <taxon>Chlorophyceae</taxon>
        <taxon>CS clade</taxon>
        <taxon>Chlamydomonadales</taxon>
        <taxon>Chlamydomonadales incertae sedis</taxon>
        <taxon>Edaphochlamys</taxon>
    </lineage>
</organism>
<evidence type="ECO:0000256" key="1">
    <source>
        <dbReference type="ARBA" id="ARBA00004606"/>
    </source>
</evidence>
<dbReference type="PANTHER" id="PTHR12270">
    <property type="entry name" value="GLYCOSYLTRANSFERASE-RELATED"/>
    <property type="match status" value="1"/>
</dbReference>
<dbReference type="PANTHER" id="PTHR12270:SF52">
    <property type="entry name" value="GLYCOSYLTRANSFERASE-LIKE PROTEIN GNT13-RELATED"/>
    <property type="match status" value="1"/>
</dbReference>
<evidence type="ECO:0000256" key="5">
    <source>
        <dbReference type="ARBA" id="ARBA00023136"/>
    </source>
</evidence>
<evidence type="ECO:0000313" key="9">
    <source>
        <dbReference type="Proteomes" id="UP000612055"/>
    </source>
</evidence>
<sequence length="565" mass="62274">MGEGDAVVANRDPRRPTEPPTPSSPAPHPSSSHTADSPRRASPASHRSSHHLSALSALLLLLSASLLDSAAGGKPQLLIARRPKEIAQLQLKELDKQRSQRMLSQLSKFIDSGAAPAYIAKVSAPTAGGKYERPGSPEELLQCLNDHQPQQTSTSWEQVIQDQHPYLKAVAAYWSRKTADVPLTLATQLSWNRKWQLKAMCRTWGGPIAAVLHMPVLIPRVTGRPNGTLDDIPPDTMKRALEKVAAFHARVEASQPCKMDLILLAEPYRDAKSLVLYPVNLLRNYARLMARTPLIGVIDVDLLVSASLHAAMVEPAAGERYVAEAEAAVAAAAAGRTGPAYSTGFARVEGMKERARALNISFPADGAEAQPGPAGRVAYVLPAFITKWGPVKFQVSLADTLVSQPKIVVQEEFTREHITRFDPESTGHRATNYSRWFGASQPYTVHWEDRYEPWVLVDRLGSTWADTRFRGYGKNKIVQVRALAYDGYDFKVHPSAFLVHRPHVASSSQTAHTRSASLGAHRKTTMYGKNLHLYNQINHEMLYGNYTVFVDPATAACRSKLSWWK</sequence>
<evidence type="ECO:0000256" key="7">
    <source>
        <dbReference type="SAM" id="MobiDB-lite"/>
    </source>
</evidence>
<keyword evidence="2" id="KW-0812">Transmembrane</keyword>
<feature type="region of interest" description="Disordered" evidence="7">
    <location>
        <begin position="1"/>
        <end position="48"/>
    </location>
</feature>
<feature type="compositionally biased region" description="Pro residues" evidence="7">
    <location>
        <begin position="18"/>
        <end position="28"/>
    </location>
</feature>
<dbReference type="EMBL" id="JAEHOE010000097">
    <property type="protein sequence ID" value="KAG2487429.1"/>
    <property type="molecule type" value="Genomic_DNA"/>
</dbReference>
<comment type="subcellular location">
    <subcellularLocation>
        <location evidence="1">Membrane</location>
        <topology evidence="1">Single-pass type II membrane protein</topology>
    </subcellularLocation>
</comment>
<accession>A0A835XXB1</accession>
<comment type="caution">
    <text evidence="8">The sequence shown here is derived from an EMBL/GenBank/DDBJ whole genome shotgun (WGS) entry which is preliminary data.</text>
</comment>
<dbReference type="GO" id="GO:0015020">
    <property type="term" value="F:glucuronosyltransferase activity"/>
    <property type="evidence" value="ECO:0007669"/>
    <property type="project" value="TreeGrafter"/>
</dbReference>
<dbReference type="AlphaFoldDB" id="A0A835XXB1"/>
<dbReference type="GO" id="GO:0042285">
    <property type="term" value="F:xylosyltransferase activity"/>
    <property type="evidence" value="ECO:0007669"/>
    <property type="project" value="TreeGrafter"/>
</dbReference>
<evidence type="ECO:0000256" key="6">
    <source>
        <dbReference type="ARBA" id="ARBA00023180"/>
    </source>
</evidence>
<evidence type="ECO:0000256" key="2">
    <source>
        <dbReference type="ARBA" id="ARBA00022692"/>
    </source>
</evidence>
<gene>
    <name evidence="8" type="ORF">HYH03_013996</name>
</gene>
<keyword evidence="3" id="KW-0735">Signal-anchor</keyword>
<proteinExistence type="predicted"/>
<protein>
    <submittedName>
        <fullName evidence="8">Uncharacterized protein</fullName>
    </submittedName>
</protein>